<dbReference type="PANTHER" id="PTHR43397:SF1">
    <property type="entry name" value="ERGOTHIONEINE BIOSYNTHESIS PROTEIN 1"/>
    <property type="match status" value="1"/>
</dbReference>
<dbReference type="AlphaFoldDB" id="A0A8H5ZZL1"/>
<keyword evidence="1" id="KW-0489">Methyltransferase</keyword>
<keyword evidence="2" id="KW-0808">Transferase</keyword>
<dbReference type="GO" id="GO:0032259">
    <property type="term" value="P:methylation"/>
    <property type="evidence" value="ECO:0007669"/>
    <property type="project" value="UniProtKB-KW"/>
</dbReference>
<keyword evidence="5" id="KW-1185">Reference proteome</keyword>
<evidence type="ECO:0000259" key="3">
    <source>
        <dbReference type="Pfam" id="PF10017"/>
    </source>
</evidence>
<dbReference type="PANTHER" id="PTHR43397">
    <property type="entry name" value="ERGOTHIONEINE BIOSYNTHESIS PROTEIN 1"/>
    <property type="match status" value="1"/>
</dbReference>
<sequence length="169" mass="18807">MKLLLWTLEARKSLDKVIVLLNALEEQKKNVTYYALDLSYPELVSILKTIPPGRYVYVRYAGLHGTFEDGLKWMKTDPEVRELPHYVLFLSSAVGNSSRENAASFLANVAATSLSAQPNKCSILIGIDSYKMPTKILRAYTSEGVVPFTMSGLKYASSILAEGLSIRRV</sequence>
<dbReference type="InterPro" id="IPR019257">
    <property type="entry name" value="MeTrfase_dom"/>
</dbReference>
<feature type="domain" description="Histidine-specific methyltransferase SAM-dependent" evidence="3">
    <location>
        <begin position="13"/>
        <end position="163"/>
    </location>
</feature>
<dbReference type="GO" id="GO:0008168">
    <property type="term" value="F:methyltransferase activity"/>
    <property type="evidence" value="ECO:0007669"/>
    <property type="project" value="UniProtKB-KW"/>
</dbReference>
<gene>
    <name evidence="4" type="ORF">ETB97_002227</name>
</gene>
<dbReference type="Pfam" id="PF10017">
    <property type="entry name" value="Methyltransf_33"/>
    <property type="match status" value="1"/>
</dbReference>
<organism evidence="4 5">
    <name type="scientific">Petromyces alliaceus</name>
    <name type="common">Aspergillus alliaceus</name>
    <dbReference type="NCBI Taxonomy" id="209559"/>
    <lineage>
        <taxon>Eukaryota</taxon>
        <taxon>Fungi</taxon>
        <taxon>Dikarya</taxon>
        <taxon>Ascomycota</taxon>
        <taxon>Pezizomycotina</taxon>
        <taxon>Eurotiomycetes</taxon>
        <taxon>Eurotiomycetidae</taxon>
        <taxon>Eurotiales</taxon>
        <taxon>Aspergillaceae</taxon>
        <taxon>Aspergillus</taxon>
        <taxon>Aspergillus subgen. Circumdati</taxon>
    </lineage>
</organism>
<protein>
    <recommendedName>
        <fullName evidence="3">Histidine-specific methyltransferase SAM-dependent domain-containing protein</fullName>
    </recommendedName>
</protein>
<evidence type="ECO:0000256" key="2">
    <source>
        <dbReference type="ARBA" id="ARBA00022679"/>
    </source>
</evidence>
<evidence type="ECO:0000313" key="5">
    <source>
        <dbReference type="Proteomes" id="UP000541154"/>
    </source>
</evidence>
<accession>A0A8H5ZZL1</accession>
<dbReference type="InterPro" id="IPR051128">
    <property type="entry name" value="EgtD_Methyltrsf_superfamily"/>
</dbReference>
<comment type="caution">
    <text evidence="4">The sequence shown here is derived from an EMBL/GenBank/DDBJ whole genome shotgun (WGS) entry which is preliminary data.</text>
</comment>
<dbReference type="EMBL" id="SPNV01000148">
    <property type="protein sequence ID" value="KAF5859913.1"/>
    <property type="molecule type" value="Genomic_DNA"/>
</dbReference>
<dbReference type="Gene3D" id="3.40.50.150">
    <property type="entry name" value="Vaccinia Virus protein VP39"/>
    <property type="match status" value="1"/>
</dbReference>
<dbReference type="Proteomes" id="UP000541154">
    <property type="component" value="Unassembled WGS sequence"/>
</dbReference>
<proteinExistence type="predicted"/>
<name>A0A8H5ZZL1_PETAA</name>
<evidence type="ECO:0000256" key="1">
    <source>
        <dbReference type="ARBA" id="ARBA00022603"/>
    </source>
</evidence>
<reference evidence="4 5" key="1">
    <citation type="submission" date="2019-04" db="EMBL/GenBank/DDBJ databases">
        <title>Aspergillus burnettii sp. nov., novel species from soil in southeast Queensland.</title>
        <authorList>
            <person name="Gilchrist C.L.M."/>
            <person name="Pitt J.I."/>
            <person name="Lange L."/>
            <person name="Lacey H.J."/>
            <person name="Vuong D."/>
            <person name="Midgley D.J."/>
            <person name="Greenfield P."/>
            <person name="Bradbury M."/>
            <person name="Lacey E."/>
            <person name="Busk P.K."/>
            <person name="Pilgaard B."/>
            <person name="Chooi Y.H."/>
            <person name="Piggott A.M."/>
        </authorList>
    </citation>
    <scope>NUCLEOTIDE SEQUENCE [LARGE SCALE GENOMIC DNA]</scope>
    <source>
        <strain evidence="4 5">FRR 5400</strain>
    </source>
</reference>
<dbReference type="InterPro" id="IPR029063">
    <property type="entry name" value="SAM-dependent_MTases_sf"/>
</dbReference>
<evidence type="ECO:0000313" key="4">
    <source>
        <dbReference type="EMBL" id="KAF5859913.1"/>
    </source>
</evidence>